<proteinExistence type="predicted"/>
<dbReference type="InterPro" id="IPR003724">
    <property type="entry name" value="CblAdoTrfase_CobA"/>
</dbReference>
<protein>
    <submittedName>
        <fullName evidence="1">Cob(I)yrinic acid a,c-diamide adenosyltransferase</fullName>
    </submittedName>
</protein>
<dbReference type="SUPFAM" id="SSF52540">
    <property type="entry name" value="P-loop containing nucleoside triphosphate hydrolases"/>
    <property type="match status" value="1"/>
</dbReference>
<organism evidence="1 2">
    <name type="scientific">Fumia xinanensis</name>
    <dbReference type="NCBI Taxonomy" id="2763659"/>
    <lineage>
        <taxon>Bacteria</taxon>
        <taxon>Bacillati</taxon>
        <taxon>Bacillota</taxon>
        <taxon>Clostridia</taxon>
        <taxon>Eubacteriales</taxon>
        <taxon>Oscillospiraceae</taxon>
        <taxon>Fumia</taxon>
    </lineage>
</organism>
<dbReference type="GO" id="GO:0005524">
    <property type="term" value="F:ATP binding"/>
    <property type="evidence" value="ECO:0007669"/>
    <property type="project" value="InterPro"/>
</dbReference>
<dbReference type="Pfam" id="PF02572">
    <property type="entry name" value="CobA_CobO_BtuR"/>
    <property type="match status" value="1"/>
</dbReference>
<reference evidence="1" key="1">
    <citation type="submission" date="2020-08" db="EMBL/GenBank/DDBJ databases">
        <title>Genome public.</title>
        <authorList>
            <person name="Liu C."/>
            <person name="Sun Q."/>
        </authorList>
    </citation>
    <scope>NUCLEOTIDE SEQUENCE</scope>
    <source>
        <strain evidence="1">NSJ-33</strain>
    </source>
</reference>
<dbReference type="EMBL" id="JACRSV010000001">
    <property type="protein sequence ID" value="MBC8559436.1"/>
    <property type="molecule type" value="Genomic_DNA"/>
</dbReference>
<dbReference type="RefSeq" id="WP_249294329.1">
    <property type="nucleotide sequence ID" value="NZ_JACRSV010000001.1"/>
</dbReference>
<evidence type="ECO:0000313" key="1">
    <source>
        <dbReference type="EMBL" id="MBC8559436.1"/>
    </source>
</evidence>
<gene>
    <name evidence="1" type="ORF">H8710_05050</name>
</gene>
<dbReference type="PANTHER" id="PTHR46638">
    <property type="entry name" value="CORRINOID ADENOSYLTRANSFERASE"/>
    <property type="match status" value="1"/>
</dbReference>
<evidence type="ECO:0000313" key="2">
    <source>
        <dbReference type="Proteomes" id="UP000610760"/>
    </source>
</evidence>
<dbReference type="InterPro" id="IPR027417">
    <property type="entry name" value="P-loop_NTPase"/>
</dbReference>
<name>A0A926E577_9FIRM</name>
<dbReference type="AlphaFoldDB" id="A0A926E577"/>
<dbReference type="Gene3D" id="3.40.50.300">
    <property type="entry name" value="P-loop containing nucleotide triphosphate hydrolases"/>
    <property type="match status" value="1"/>
</dbReference>
<dbReference type="Proteomes" id="UP000610760">
    <property type="component" value="Unassembled WGS sequence"/>
</dbReference>
<dbReference type="GO" id="GO:0008817">
    <property type="term" value="F:corrinoid adenosyltransferase activity"/>
    <property type="evidence" value="ECO:0007669"/>
    <property type="project" value="InterPro"/>
</dbReference>
<sequence length="178" mass="19314">MQTPERKGLIHLYSGDGKGKTTAAVGLSVRAAGRGFKVVFAQFLKSMETGEILPLQDIGVTVLRGNLPRGFTWELTEPQKETLISEHNKLFEKAVSLCGDGEDTLLVLDEIVGACAGGYLNREAVLRFLGGKPPALEVVLTGRNPAPELIELADYVTEMRKLKHPMDEGITARVGIEL</sequence>
<comment type="caution">
    <text evidence="1">The sequence shown here is derived from an EMBL/GenBank/DDBJ whole genome shotgun (WGS) entry which is preliminary data.</text>
</comment>
<accession>A0A926E577</accession>
<dbReference type="GO" id="GO:0009236">
    <property type="term" value="P:cobalamin biosynthetic process"/>
    <property type="evidence" value="ECO:0007669"/>
    <property type="project" value="InterPro"/>
</dbReference>
<keyword evidence="2" id="KW-1185">Reference proteome</keyword>
<dbReference type="PANTHER" id="PTHR46638:SF1">
    <property type="entry name" value="CORRINOID ADENOSYLTRANSFERASE"/>
    <property type="match status" value="1"/>
</dbReference>
<dbReference type="PIRSF" id="PIRSF015617">
    <property type="entry name" value="Adensltrnsf_CobA"/>
    <property type="match status" value="1"/>
</dbReference>